<reference evidence="8 11" key="2">
    <citation type="submission" date="2015-02" db="EMBL/GenBank/DDBJ databases">
        <title>Physiological reanalysis, assessment of diazotrophy, and genome sequences of multiple isolates of Streptomyces thermoautotrophicus.</title>
        <authorList>
            <person name="MacKellar D.C."/>
            <person name="Lieber L."/>
            <person name="Norman J."/>
            <person name="Bolger A."/>
            <person name="Tobin C."/>
            <person name="Murray J.W."/>
            <person name="Prell J."/>
        </authorList>
    </citation>
    <scope>NUCLEOTIDE SEQUENCE [LARGE SCALE GENOMIC DNA]</scope>
    <source>
        <strain evidence="8 11">UBT1</strain>
    </source>
</reference>
<keyword evidence="4" id="KW-0732">Signal</keyword>
<evidence type="ECO:0000256" key="6">
    <source>
        <dbReference type="ARBA" id="ARBA00070228"/>
    </source>
</evidence>
<dbReference type="AlphaFoldDB" id="A0A132MKH3"/>
<dbReference type="PANTHER" id="PTHR30024:SF48">
    <property type="entry name" value="ABC TRANSPORTER SUBSTRATE-BINDING PROTEIN"/>
    <property type="match status" value="1"/>
</dbReference>
<dbReference type="SUPFAM" id="SSF53850">
    <property type="entry name" value="Periplasmic binding protein-like II"/>
    <property type="match status" value="1"/>
</dbReference>
<feature type="domain" description="Solute-binding protein family 3/N-terminal" evidence="7">
    <location>
        <begin position="55"/>
        <end position="269"/>
    </location>
</feature>
<dbReference type="SMART" id="SM00062">
    <property type="entry name" value="PBPb"/>
    <property type="match status" value="1"/>
</dbReference>
<dbReference type="Gene3D" id="3.40.190.10">
    <property type="entry name" value="Periplasmic binding protein-like II"/>
    <property type="match status" value="2"/>
</dbReference>
<dbReference type="InterPro" id="IPR015168">
    <property type="entry name" value="SsuA/THI5"/>
</dbReference>
<comment type="subcellular location">
    <subcellularLocation>
        <location evidence="1">Periplasm</location>
    </subcellularLocation>
</comment>
<evidence type="ECO:0000256" key="4">
    <source>
        <dbReference type="ARBA" id="ARBA00022729"/>
    </source>
</evidence>
<protein>
    <recommendedName>
        <fullName evidence="6">Putative aliphatic sulfonates-binding protein</fullName>
    </recommendedName>
</protein>
<evidence type="ECO:0000259" key="7">
    <source>
        <dbReference type="SMART" id="SM00062"/>
    </source>
</evidence>
<sequence>MSARLPARPANRGWHGAVSLAAAILLPLAVLTGCGSNSASSQAQASGSADLSQVTLRVAHQNRQTKALMEAAGVLDDVPYRIEWSNFPAALPLLEALRANAVDIGVAGDAPTLNAFGQQAPIKIVAAVRGPTDSTNILVPKDSPIRSVTDLKGRTVSPTTRGSIGHYLLLRALEQAGLTPSDVKISFLQPGDATAAFASGELDAWSTWDPYAAAAADSGARVLVSGKGIMSGLSFLDAADKALQNPAKRAAMKDFVARFHKAHQWANTHVEESARVLAQAMGLPQPVTQAMKRRGPTVPVPLDGALRTELQQVADNYAQAGVVPAGLRVESFFARLD</sequence>
<accession>A0A132MKH3</accession>
<dbReference type="GO" id="GO:0042597">
    <property type="term" value="C:periplasmic space"/>
    <property type="evidence" value="ECO:0007669"/>
    <property type="project" value="UniProtKB-SubCell"/>
</dbReference>
<dbReference type="EMBL" id="JYIJ01000019">
    <property type="protein sequence ID" value="KWW98328.1"/>
    <property type="molecule type" value="Genomic_DNA"/>
</dbReference>
<evidence type="ECO:0000313" key="9">
    <source>
        <dbReference type="EMBL" id="KWX09334.1"/>
    </source>
</evidence>
<dbReference type="FunFam" id="3.40.190.10:FF:000050">
    <property type="entry name" value="Sulfonate ABC transporter substrate-binding protein"/>
    <property type="match status" value="1"/>
</dbReference>
<dbReference type="PROSITE" id="PS51257">
    <property type="entry name" value="PROKAR_LIPOPROTEIN"/>
    <property type="match status" value="1"/>
</dbReference>
<organism evidence="8 11">
    <name type="scientific">Carbonactinospora thermoautotrophica</name>
    <dbReference type="NCBI Taxonomy" id="1469144"/>
    <lineage>
        <taxon>Bacteria</taxon>
        <taxon>Bacillati</taxon>
        <taxon>Actinomycetota</taxon>
        <taxon>Actinomycetes</taxon>
        <taxon>Kitasatosporales</taxon>
        <taxon>Carbonactinosporaceae</taxon>
        <taxon>Carbonactinospora</taxon>
    </lineage>
</organism>
<dbReference type="GO" id="GO:0016020">
    <property type="term" value="C:membrane"/>
    <property type="evidence" value="ECO:0007669"/>
    <property type="project" value="InterPro"/>
</dbReference>
<gene>
    <name evidence="8" type="ORF">TH66_22485</name>
    <name evidence="9" type="ORF">TR74_10205</name>
</gene>
<keyword evidence="3" id="KW-0813">Transport</keyword>
<dbReference type="EMBL" id="JYIK01000837">
    <property type="protein sequence ID" value="KWX09334.1"/>
    <property type="molecule type" value="Genomic_DNA"/>
</dbReference>
<comment type="similarity">
    <text evidence="2">Belongs to the bacterial solute-binding protein SsuA/TauA family.</text>
</comment>
<dbReference type="Proteomes" id="UP000070598">
    <property type="component" value="Unassembled WGS sequence"/>
</dbReference>
<dbReference type="PATRIC" id="fig|1469144.8.peg.1153"/>
<reference evidence="10" key="1">
    <citation type="submission" date="2015-02" db="EMBL/GenBank/DDBJ databases">
        <title>Physiological reanalysis, assessment of diazotrophy, and genome sequences of multiple isolates of Streptomyces thermoautotrophicus.</title>
        <authorList>
            <person name="MacKellar D.C."/>
            <person name="Lieber L."/>
            <person name="Norman J."/>
            <person name="Bolger A."/>
            <person name="Tobin C."/>
            <person name="Murray J.W."/>
            <person name="Friesen M."/>
            <person name="Prell J."/>
        </authorList>
    </citation>
    <scope>NUCLEOTIDE SEQUENCE [LARGE SCALE GENOMIC DNA]</scope>
    <source>
        <strain evidence="10">UBT1</strain>
    </source>
</reference>
<evidence type="ECO:0000256" key="3">
    <source>
        <dbReference type="ARBA" id="ARBA00022448"/>
    </source>
</evidence>
<comment type="caution">
    <text evidence="8">The sequence shown here is derived from an EMBL/GenBank/DDBJ whole genome shotgun (WGS) entry which is preliminary data.</text>
</comment>
<dbReference type="Proteomes" id="UP000070659">
    <property type="component" value="Unassembled WGS sequence"/>
</dbReference>
<evidence type="ECO:0000256" key="1">
    <source>
        <dbReference type="ARBA" id="ARBA00004418"/>
    </source>
</evidence>
<dbReference type="NCBIfam" id="TIGR01728">
    <property type="entry name" value="SsuA_fam"/>
    <property type="match status" value="1"/>
</dbReference>
<evidence type="ECO:0000313" key="11">
    <source>
        <dbReference type="Proteomes" id="UP000070659"/>
    </source>
</evidence>
<dbReference type="GO" id="GO:0042626">
    <property type="term" value="F:ATPase-coupled transmembrane transporter activity"/>
    <property type="evidence" value="ECO:0007669"/>
    <property type="project" value="InterPro"/>
</dbReference>
<comment type="function">
    <text evidence="5">Part of a binding-protein-dependent transport system for aliphatic sulfonates. Putative binding protein.</text>
</comment>
<evidence type="ECO:0000256" key="2">
    <source>
        <dbReference type="ARBA" id="ARBA00010742"/>
    </source>
</evidence>
<dbReference type="CDD" id="cd13558">
    <property type="entry name" value="PBP2_SsuA_like_2"/>
    <property type="match status" value="1"/>
</dbReference>
<evidence type="ECO:0000256" key="5">
    <source>
        <dbReference type="ARBA" id="ARBA00055538"/>
    </source>
</evidence>
<dbReference type="PANTHER" id="PTHR30024">
    <property type="entry name" value="ALIPHATIC SULFONATES-BINDING PROTEIN-RELATED"/>
    <property type="match status" value="1"/>
</dbReference>
<dbReference type="InterPro" id="IPR010067">
    <property type="entry name" value="ABC_SsuA_sub-bd"/>
</dbReference>
<name>A0A132MKH3_9ACTN</name>
<dbReference type="Pfam" id="PF09084">
    <property type="entry name" value="NMT1"/>
    <property type="match status" value="1"/>
</dbReference>
<evidence type="ECO:0000313" key="8">
    <source>
        <dbReference type="EMBL" id="KWW98328.1"/>
    </source>
</evidence>
<dbReference type="InterPro" id="IPR001638">
    <property type="entry name" value="Solute-binding_3/MltF_N"/>
</dbReference>
<evidence type="ECO:0000313" key="10">
    <source>
        <dbReference type="Proteomes" id="UP000070598"/>
    </source>
</evidence>
<proteinExistence type="inferred from homology"/>